<keyword evidence="3" id="KW-0378">Hydrolase</keyword>
<evidence type="ECO:0000256" key="2">
    <source>
        <dbReference type="ARBA" id="ARBA00022670"/>
    </source>
</evidence>
<dbReference type="EMBL" id="JACPUR010000025">
    <property type="protein sequence ID" value="MBI3128274.1"/>
    <property type="molecule type" value="Genomic_DNA"/>
</dbReference>
<keyword evidence="4" id="KW-0720">Serine protease</keyword>
<dbReference type="Gene3D" id="2.40.10.10">
    <property type="entry name" value="Trypsin-like serine proteases"/>
    <property type="match status" value="2"/>
</dbReference>
<comment type="similarity">
    <text evidence="1">Belongs to the peptidase S1C family.</text>
</comment>
<dbReference type="PANTHER" id="PTHR43343:SF3">
    <property type="entry name" value="PROTEASE DO-LIKE 8, CHLOROPLASTIC"/>
    <property type="match status" value="1"/>
</dbReference>
<dbReference type="InterPro" id="IPR036034">
    <property type="entry name" value="PDZ_sf"/>
</dbReference>
<evidence type="ECO:0000313" key="8">
    <source>
        <dbReference type="Proteomes" id="UP000782312"/>
    </source>
</evidence>
<dbReference type="InterPro" id="IPR051201">
    <property type="entry name" value="Chloro_Bact_Ser_Proteases"/>
</dbReference>
<dbReference type="SUPFAM" id="SSF50156">
    <property type="entry name" value="PDZ domain-like"/>
    <property type="match status" value="2"/>
</dbReference>
<accession>A0A932MMH2</accession>
<evidence type="ECO:0000256" key="1">
    <source>
        <dbReference type="ARBA" id="ARBA00010541"/>
    </source>
</evidence>
<dbReference type="SMART" id="SM00228">
    <property type="entry name" value="PDZ"/>
    <property type="match status" value="2"/>
</dbReference>
<evidence type="ECO:0000259" key="6">
    <source>
        <dbReference type="PROSITE" id="PS50106"/>
    </source>
</evidence>
<feature type="domain" description="PDZ" evidence="6">
    <location>
        <begin position="357"/>
        <end position="457"/>
    </location>
</feature>
<dbReference type="PANTHER" id="PTHR43343">
    <property type="entry name" value="PEPTIDASE S12"/>
    <property type="match status" value="1"/>
</dbReference>
<evidence type="ECO:0000256" key="4">
    <source>
        <dbReference type="ARBA" id="ARBA00022825"/>
    </source>
</evidence>
<dbReference type="InterPro" id="IPR001478">
    <property type="entry name" value="PDZ"/>
</dbReference>
<feature type="domain" description="PDZ" evidence="6">
    <location>
        <begin position="260"/>
        <end position="324"/>
    </location>
</feature>
<comment type="caution">
    <text evidence="7">The sequence shown here is derived from an EMBL/GenBank/DDBJ whole genome shotgun (WGS) entry which is preliminary data.</text>
</comment>
<reference evidence="7" key="1">
    <citation type="submission" date="2020-07" db="EMBL/GenBank/DDBJ databases">
        <title>Huge and variable diversity of episymbiotic CPR bacteria and DPANN archaea in groundwater ecosystems.</title>
        <authorList>
            <person name="He C.Y."/>
            <person name="Keren R."/>
            <person name="Whittaker M."/>
            <person name="Farag I.F."/>
            <person name="Doudna J."/>
            <person name="Cate J.H.D."/>
            <person name="Banfield J.F."/>
        </authorList>
    </citation>
    <scope>NUCLEOTIDE SEQUENCE</scope>
    <source>
        <strain evidence="7">NC_groundwater_763_Ag_S-0.2um_68_21</strain>
    </source>
</reference>
<evidence type="ECO:0000313" key="7">
    <source>
        <dbReference type="EMBL" id="MBI3128274.1"/>
    </source>
</evidence>
<dbReference type="Pfam" id="PF17820">
    <property type="entry name" value="PDZ_6"/>
    <property type="match status" value="2"/>
</dbReference>
<dbReference type="FunFam" id="2.40.10.10:FF:000001">
    <property type="entry name" value="Periplasmic serine protease DegS"/>
    <property type="match status" value="1"/>
</dbReference>
<dbReference type="Pfam" id="PF13365">
    <property type="entry name" value="Trypsin_2"/>
    <property type="match status" value="1"/>
</dbReference>
<dbReference type="SUPFAM" id="SSF50494">
    <property type="entry name" value="Trypsin-like serine proteases"/>
    <property type="match status" value="1"/>
</dbReference>
<evidence type="ECO:0000256" key="5">
    <source>
        <dbReference type="SAM" id="SignalP"/>
    </source>
</evidence>
<dbReference type="PROSITE" id="PS50106">
    <property type="entry name" value="PDZ"/>
    <property type="match status" value="2"/>
</dbReference>
<dbReference type="InterPro" id="IPR043504">
    <property type="entry name" value="Peptidase_S1_PA_chymotrypsin"/>
</dbReference>
<feature type="chain" id="PRO_5037221086" evidence="5">
    <location>
        <begin position="27"/>
        <end position="465"/>
    </location>
</feature>
<evidence type="ECO:0000256" key="3">
    <source>
        <dbReference type="ARBA" id="ARBA00022801"/>
    </source>
</evidence>
<keyword evidence="2" id="KW-0645">Protease</keyword>
<sequence>MTRAARRTAAAILLAASLAAAPSAWAAPRDRDGRRTPVVQAVERAAPAVVNISALQIREVANPFSPYRNPRADEFFREFFGRTPSYRPERSLGSGVIIRPDGFILTNEHVVSRASEIRVSLAGREALPARLIGADPENDLAVIKIDVREPLPHLPLGRSDDLMIGETVIAIGNPFGLAHTVTTGVVSALGRTLDDGRDKTRRHPADFIQTDASINPGNSGGPLLNIYGELIGINTAIFSNAQGIGFAIPIDRAHRIVSDLITFGKVRRSWVGMVVRDLMPRMAGQMGFPQPHGAIATQVLADSPAQRAGIRAGDILLAFGGKDVGSREDYLNELAGYTVGSRVPLRLWRQGKAIETQVTLAPIPAALAEEIAWNWLGLRAAPIGPDAIQRFRLGTRQGMVITEVLPGGPSEGIGIRPGDVIRRINAQETADPETFREALVRARELPRVQLLIQRRQQGYNVTLEP</sequence>
<proteinExistence type="inferred from homology"/>
<organism evidence="7 8">
    <name type="scientific">Tectimicrobiota bacterium</name>
    <dbReference type="NCBI Taxonomy" id="2528274"/>
    <lineage>
        <taxon>Bacteria</taxon>
        <taxon>Pseudomonadati</taxon>
        <taxon>Nitrospinota/Tectimicrobiota group</taxon>
        <taxon>Candidatus Tectimicrobiota</taxon>
    </lineage>
</organism>
<dbReference type="AlphaFoldDB" id="A0A932MMH2"/>
<dbReference type="Gene3D" id="2.30.42.10">
    <property type="match status" value="2"/>
</dbReference>
<name>A0A932MMH2_UNCTE</name>
<dbReference type="PRINTS" id="PR00834">
    <property type="entry name" value="PROTEASES2C"/>
</dbReference>
<dbReference type="InterPro" id="IPR009003">
    <property type="entry name" value="Peptidase_S1_PA"/>
</dbReference>
<gene>
    <name evidence="7" type="ORF">HYZ11_11765</name>
</gene>
<dbReference type="GO" id="GO:0006508">
    <property type="term" value="P:proteolysis"/>
    <property type="evidence" value="ECO:0007669"/>
    <property type="project" value="UniProtKB-KW"/>
</dbReference>
<keyword evidence="5" id="KW-0732">Signal</keyword>
<dbReference type="InterPro" id="IPR041489">
    <property type="entry name" value="PDZ_6"/>
</dbReference>
<feature type="signal peptide" evidence="5">
    <location>
        <begin position="1"/>
        <end position="26"/>
    </location>
</feature>
<dbReference type="GO" id="GO:0004252">
    <property type="term" value="F:serine-type endopeptidase activity"/>
    <property type="evidence" value="ECO:0007669"/>
    <property type="project" value="InterPro"/>
</dbReference>
<protein>
    <submittedName>
        <fullName evidence="7">Trypsin-like peptidase domain-containing protein</fullName>
    </submittedName>
</protein>
<dbReference type="Proteomes" id="UP000782312">
    <property type="component" value="Unassembled WGS sequence"/>
</dbReference>
<dbReference type="InterPro" id="IPR001940">
    <property type="entry name" value="Peptidase_S1C"/>
</dbReference>